<feature type="region of interest" description="Disordered" evidence="1">
    <location>
        <begin position="356"/>
        <end position="382"/>
    </location>
</feature>
<feature type="compositionally biased region" description="Basic and acidic residues" evidence="1">
    <location>
        <begin position="155"/>
        <end position="202"/>
    </location>
</feature>
<feature type="compositionally biased region" description="Basic and acidic residues" evidence="1">
    <location>
        <begin position="47"/>
        <end position="61"/>
    </location>
</feature>
<feature type="region of interest" description="Disordered" evidence="1">
    <location>
        <begin position="120"/>
        <end position="242"/>
    </location>
</feature>
<dbReference type="AlphaFoldDB" id="A0AAD8DIN1"/>
<evidence type="ECO:0000313" key="4">
    <source>
        <dbReference type="Proteomes" id="UP001234581"/>
    </source>
</evidence>
<gene>
    <name evidence="3" type="ORF">O0I10_001330</name>
</gene>
<name>A0AAD8DIN1_9FUNG</name>
<feature type="compositionally biased region" description="Basic residues" evidence="1">
    <location>
        <begin position="128"/>
        <end position="137"/>
    </location>
</feature>
<protein>
    <recommendedName>
        <fullName evidence="2">ASX DEUBAD domain-containing protein</fullName>
    </recommendedName>
</protein>
<feature type="compositionally biased region" description="Polar residues" evidence="1">
    <location>
        <begin position="139"/>
        <end position="154"/>
    </location>
</feature>
<dbReference type="Pfam" id="PF13919">
    <property type="entry name" value="ASXH"/>
    <property type="match status" value="1"/>
</dbReference>
<dbReference type="InterPro" id="IPR028020">
    <property type="entry name" value="ASX_DEUBAD_dom"/>
</dbReference>
<feature type="domain" description="ASX DEUBAD" evidence="2">
    <location>
        <begin position="245"/>
        <end position="396"/>
    </location>
</feature>
<feature type="compositionally biased region" description="Polar residues" evidence="1">
    <location>
        <begin position="62"/>
        <end position="78"/>
    </location>
</feature>
<accession>A0AAD8DIN1</accession>
<dbReference type="EMBL" id="JARTCD010000003">
    <property type="protein sequence ID" value="KAJ8663153.1"/>
    <property type="molecule type" value="Genomic_DNA"/>
</dbReference>
<organism evidence="3 4">
    <name type="scientific">Lichtheimia ornata</name>
    <dbReference type="NCBI Taxonomy" id="688661"/>
    <lineage>
        <taxon>Eukaryota</taxon>
        <taxon>Fungi</taxon>
        <taxon>Fungi incertae sedis</taxon>
        <taxon>Mucoromycota</taxon>
        <taxon>Mucoromycotina</taxon>
        <taxon>Mucoromycetes</taxon>
        <taxon>Mucorales</taxon>
        <taxon>Lichtheimiaceae</taxon>
        <taxon>Lichtheimia</taxon>
    </lineage>
</organism>
<evidence type="ECO:0000256" key="1">
    <source>
        <dbReference type="SAM" id="MobiDB-lite"/>
    </source>
</evidence>
<dbReference type="RefSeq" id="XP_058348065.1">
    <property type="nucleotide sequence ID" value="XM_058481427.1"/>
</dbReference>
<evidence type="ECO:0000313" key="3">
    <source>
        <dbReference type="EMBL" id="KAJ8663153.1"/>
    </source>
</evidence>
<reference evidence="3 4" key="1">
    <citation type="submission" date="2023-03" db="EMBL/GenBank/DDBJ databases">
        <title>Genome sequence of Lichtheimia ornata CBS 291.66.</title>
        <authorList>
            <person name="Mohabir J.T."/>
            <person name="Shea T.P."/>
            <person name="Kurbessoian T."/>
            <person name="Berby B."/>
            <person name="Fontaine J."/>
            <person name="Livny J."/>
            <person name="Gnirke A."/>
            <person name="Stajich J.E."/>
            <person name="Cuomo C.A."/>
        </authorList>
    </citation>
    <scope>NUCLEOTIDE SEQUENCE [LARGE SCALE GENOMIC DNA]</scope>
    <source>
        <strain evidence="3">CBS 291.66</strain>
    </source>
</reference>
<dbReference type="Proteomes" id="UP001234581">
    <property type="component" value="Unassembled WGS sequence"/>
</dbReference>
<dbReference type="GeneID" id="83208748"/>
<evidence type="ECO:0000259" key="2">
    <source>
        <dbReference type="Pfam" id="PF13919"/>
    </source>
</evidence>
<sequence>MTLSPEFNPMRTRSRSHNTDPDTNETPNPDQLQPLPEDPFALNDEALSDHLDTKDVGDRKTASVNNETASSLPSSISQKAKKDDTLKSEWMDDVEQHQEAVINAVRVNTIVDEIDLKVFEFDPDPPRKRGRPRKRKLGNSINDTLSNDTSTLKSTQHESKAAVDIVSKAEDRKEKEPVDNKEAAQVIENKETKDTHAEEPVKRRGRKKKTPTPTKKPSPRGAPRNNAAAAAADTDTKPSSTTPIKWTLPHLLHNKDSMLTTAVNLKNNVTMDLINKLPEKDRDELLKLLPPADIDFVKRNHDDEDDTSSSIIVAKSLDEHEQLSNQPETYKPIISQRLISPSFTQAIEDFQVNLQHGRYDNNPKPATGRGRKRKEVVVEEQHDDFKDEHFEAYWGERLKKRSKKGTGGRR</sequence>
<feature type="region of interest" description="Disordered" evidence="1">
    <location>
        <begin position="1"/>
        <end position="87"/>
    </location>
</feature>
<keyword evidence="4" id="KW-1185">Reference proteome</keyword>
<comment type="caution">
    <text evidence="3">The sequence shown here is derived from an EMBL/GenBank/DDBJ whole genome shotgun (WGS) entry which is preliminary data.</text>
</comment>
<proteinExistence type="predicted"/>